<feature type="compositionally biased region" description="Polar residues" evidence="6">
    <location>
        <begin position="1092"/>
        <end position="1102"/>
    </location>
</feature>
<dbReference type="Pfam" id="PF20811">
    <property type="entry name" value="PARG_cat_N"/>
    <property type="match status" value="1"/>
</dbReference>
<feature type="compositionally biased region" description="Polar residues" evidence="6">
    <location>
        <begin position="1448"/>
        <end position="1459"/>
    </location>
</feature>
<evidence type="ECO:0000256" key="1">
    <source>
        <dbReference type="ARBA" id="ARBA00009545"/>
    </source>
</evidence>
<feature type="region of interest" description="Disordered" evidence="6">
    <location>
        <begin position="868"/>
        <end position="897"/>
    </location>
</feature>
<feature type="region of interest" description="Disordered" evidence="6">
    <location>
        <begin position="1617"/>
        <end position="1983"/>
    </location>
</feature>
<comment type="similarity">
    <text evidence="1">Belongs to the poly(ADP-ribose) glycohydrolase family.</text>
</comment>
<dbReference type="InterPro" id="IPR007724">
    <property type="entry name" value="Poly_GlycHdrlase"/>
</dbReference>
<dbReference type="PANTHER" id="PTHR12837">
    <property type="entry name" value="POLY ADP-RIBOSE GLYCOHYDROLASE"/>
    <property type="match status" value="1"/>
</dbReference>
<dbReference type="EC" id="3.2.1.143" evidence="2"/>
<feature type="compositionally biased region" description="Basic and acidic residues" evidence="6">
    <location>
        <begin position="2814"/>
        <end position="2824"/>
    </location>
</feature>
<feature type="compositionally biased region" description="Basic and acidic residues" evidence="6">
    <location>
        <begin position="2612"/>
        <end position="2625"/>
    </location>
</feature>
<keyword evidence="3" id="KW-0378">Hydrolase</keyword>
<evidence type="ECO:0000313" key="10">
    <source>
        <dbReference type="Proteomes" id="UP001283361"/>
    </source>
</evidence>
<evidence type="ECO:0000313" key="9">
    <source>
        <dbReference type="EMBL" id="KAK3775462.1"/>
    </source>
</evidence>
<dbReference type="GO" id="GO:0005634">
    <property type="term" value="C:nucleus"/>
    <property type="evidence" value="ECO:0007669"/>
    <property type="project" value="TreeGrafter"/>
</dbReference>
<dbReference type="InterPro" id="IPR048362">
    <property type="entry name" value="PARG_helical"/>
</dbReference>
<feature type="compositionally biased region" description="Polar residues" evidence="6">
    <location>
        <begin position="2576"/>
        <end position="2585"/>
    </location>
</feature>
<feature type="binding site" evidence="5">
    <location>
        <position position="350"/>
    </location>
    <ligand>
        <name>substrate</name>
    </ligand>
</feature>
<feature type="compositionally biased region" description="Low complexity" evidence="6">
    <location>
        <begin position="2600"/>
        <end position="2610"/>
    </location>
</feature>
<feature type="region of interest" description="Disordered" evidence="6">
    <location>
        <begin position="3245"/>
        <end position="3316"/>
    </location>
</feature>
<feature type="compositionally biased region" description="Low complexity" evidence="6">
    <location>
        <begin position="815"/>
        <end position="826"/>
    </location>
</feature>
<feature type="compositionally biased region" description="Low complexity" evidence="6">
    <location>
        <begin position="700"/>
        <end position="710"/>
    </location>
</feature>
<sequence length="3331" mass="361660">MATHRREPLRPGMAQGSDLRPEEYVVLPSDLDCWPVVKEMLSELQGRLINENISDQETAWYLHEIYSAVQKEESGPVWSKAKLNTATPKPSGNSVQSEVQQLKLQVQANLKKKLGQNCMWCGMLKYVRKLSKEDTDAFMYNLLPRVIEMALGIEECAPADGLRLSQQQSGGVTELSRQFVCSVVACCFLCLFPERKKKMSRLNTFNFTTFFKHLPNSPSQEAKLQCILCYFESVVKRGMEIPGNIVLSRKSAVQDWLLTFEELVQCELRLCPVSVEHTGVIEDSGPGVLQVDFANRFIGGGALGRGRVQEEIRFSICPELLVALLFTESMEPNEAILISGFEQFSRYKGYSESFCFAGPYQESGQLHSLVAIDAVSYKSKPVISQYEESAVLRDLNKAVIGFSRMRERVRPSSIGSSHPEGKRAQDVAADMVTCVMTEAVSRAGEEVRAAEPLVYMQDSGIRHPYHHRHHHYCDSHSSFQQVQEALDVAGLREEELLSELSTADGRRPELNLLPDRATSLPPVTCLHPSSTRQSAPSVDLAACSSSISSMTRVNVETVNEPVRSLSTSLRDLSLSQDHLSSQYASSLVSTAASELIPQPHNVDRNVHPAQTTSHLSPSHPDFDSSHVSVPLPAADGSSASTLTLTSPSLHPSPPALVLREAEGEASHIVFESDSLGNLRRVFIDRTGNSPSSVQQAQVRVRSQSERSGQSLSFHHCEDDSGKRKNMSVHFQNQKRLTKDSEGATGTDSPLHFPQDHTIASVTRASSSSSSHQFGGSHKSNKSQTTAEGLETKVSLSITSSSHDDGLVRQAGNVDFSPSSSSQLFPSIPNDDRTLRTSSHTFVPEETQTSAMYQSSLSVSLSPLGSREDLFHQRSPTSSHHDDSWDDTSSQGNAPRSLDITIPTAVPSLSGPSLERAGSGLSNLSLVVNMDSPTPSCASIDDDLGRMLYVNVDNEAECESGTGDNGANSRTDGSRFGSYVSPRHHKRLQSLLSPRSRLALQKQQLLALNPIPVSAPHPSTSAHPVTSHSVSVSSPGVVPAPVETETSSPSSLYPAEASVYVAPDQPKIHSTTAASAASTTAITATSTSSSSSGEQIQRTPLTRQNSRDLYVELKEFLSSPNCSSRDSAGSWSGIHPPLSSTSTSSFSSRSGSLSSHRGSNGFTGEFLEFWNHYRRRSSQMSQLSDSSSYTTSSTSGASRRSSSSHKHSTDFSTDLEDISESLLKPSHGVIEEEGGGVVAMIADFATHFVSTAVRNGVIDAVSRSLASELEAPETCDNVSVEQGVGVHDKSLSSTILADSRISVKKDDTPTSVPEDVAVLEGRAAVSESHVKSAIPVPCSSVKKHVTSSSSDFQTFVPLKGGEGTVASESKVKASDSSQKFASGRSHLVHTALPRRALLGKAYPRSGTLVRQQSVSVHPEDEETKVAEKPLKPLEVTLQLPAASEERLDQSVTRGSKNSEVSKLGGGDSQCNVQTHRQAKLQSYSRPVRSGSEGPELSQRLIDGSSPPCPSADSGYLSLLSASGHLDSDTVFPYSPVSRGDQSPRKLEFQHGDISARTTPMTGKILGKEKSEDLVAVKTSQTEQAQHSGVIFSEKRTQSGERELFAMLETKTIYLEAPPLHSSEHLDTKTSQGAKQGNLPYKSSSQVHRLSEIESAAKPKKNTTSTERQAASVLQKAKLQGSAIPRIRTKSDPTGRKSPTSAESSKASRGEGPSKKTESKQVREKSKRSVRAVSEPSDVVKGKSTTGREVKPGDPQTKRSESKVSKGETRSQRMESRFERIHKEVPQRGRGSKSALSPTKQSQAMRYTSNRRLSNTSGEGADGSLSSSPVSAQPSSGASGPPKSSGIPKYREPIRKSWLPTAPQGKTSCSHLKISKSETVTGTKEKSDKEKKRHHSHQTQVGGSHRHVKQEPPFKPHKSRYVFSDVAAPLTDKKSKKHREEPTRSKSESNTPRRHHHHDSLKHQKEQGEQRKPNKADQDTKRKSRVKVCSQIRKFVNSMADRIVSEAVLEGADIVAQRSLISSLPSGQMGEISEEVYSWFSNKIISQVFSHILHGLETRDHHFQFSPVQLQPEGGLMSLRQLREIGASSGSPGEELNGRMLSSPVDASATDSMARSLSPLSISCLTPTRTTTAASPSSPNLKSPVAFGGAGSESVAGTSHKRQGSLKMVKFQMGSGRRGSDADAAETVEVPLPHSHPHPAASPVSPSSTSSLHVPTSPVGLFTIKPNTNIPIPTRRRSSFDVASLSPPSSIRAMGFSPPLRPTPLSASSLFAGSKSEGYGSSAAICDPVGSLSKDFGSVDLSLDIYQVAANIVDQVFQNISDNVRDPRGYLTALSPGDEEESGHERRHYEGFVSNIFSSSTAGRTSPITTTKTASGTSSTKRGTNQQQTRRSVSPSLGGLFSRQPMSRQVLTSAFLRVEGGGGWGPSLRTYQRRSSEPGQTSVQLSLQALNSIKFSSQAADEQARQRKVSRTDDDIGRNSSGRTWRRGSLDGGFASSSSSSFEGRRRSSCGFKDPMLSRFAEELMKADTSVPELVIVGSHPSSTSTGSRRSSLSGFRDTTLANLESELLNTSFTSINSATLSTSNSPRASQRRHRRRHRRTTTTTTSATASTCDRPDLDRSHSRESAHSQVSGGGGGGSQWKSDSSDTEYWFPPPRLVGEEFRLEYERQHSQEELQDYASFFAGQVVQEAVCVLRQDPDFQDFGMKDPQTQDVDIFAENLSDQILRDVFLSGSLVSGGDGTGLGNKKAALDVSGVRRSLARIPASQGGEKESRLRYYGEGARPKVRTFRREEEYGRKLHAQSPAKDIPPRKLVRRSGTDAEGRTRETNLSYEHGRSGTSRSKREERKPRQHYHLHIPSLSTPSSSGYKNLSPSSVSQTGDPRLIWSLGSSQIFPDQHEFSHPGRSHHQGLATKLQARNIPGQPRHSHIHSKDPKLKSRQAISSQITTGSSSDTSSYDSDNTSSSMLSSSEEDIGPQGLLFSDERERARRLSRRQQQSVTSRNREAIASWLAETKRESLQFVEQEMMTGTLTKSESAEDLLPGSDSDSKTKTQDEFAIERGTAETRKVWPKESIGVQLSPSPSQSSHEERVNRVDAAHIEAQRPEVNDFATTLSQAVLAEAIGSCCGEGFRFLSCGQTIATGNWGCGGFRGNFQLKFMLQWLAASIARCPNLIYYTFGEGSLAEVTDLVTILSGRTVGELTQLLRSYCHMICTKLSETTVTTSTPPPGPSSSSSPASALLLPVETVAKTSVESPATPSSPSSEPLAHSAARSSDKPSQQQQQQRKQNSGVAQAHAHHTRRAPRPVSSSIMPQHRPEQQLPVSLFDFLLQQTQTG</sequence>
<feature type="compositionally biased region" description="Polar residues" evidence="6">
    <location>
        <begin position="1792"/>
        <end position="1816"/>
    </location>
</feature>
<feature type="compositionally biased region" description="Low complexity" evidence="6">
    <location>
        <begin position="1134"/>
        <end position="1157"/>
    </location>
</feature>
<dbReference type="GO" id="GO:1990966">
    <property type="term" value="P:ATP generation from poly-ADP-D-ribose"/>
    <property type="evidence" value="ECO:0007669"/>
    <property type="project" value="TreeGrafter"/>
</dbReference>
<feature type="region of interest" description="Disordered" evidence="6">
    <location>
        <begin position="1118"/>
        <end position="1157"/>
    </location>
</feature>
<feature type="compositionally biased region" description="Low complexity" evidence="6">
    <location>
        <begin position="3246"/>
        <end position="3261"/>
    </location>
</feature>
<evidence type="ECO:0000256" key="4">
    <source>
        <dbReference type="PIRSR" id="PIRSR607724-1"/>
    </source>
</evidence>
<dbReference type="GO" id="GO:0005737">
    <property type="term" value="C:cytoplasm"/>
    <property type="evidence" value="ECO:0007669"/>
    <property type="project" value="TreeGrafter"/>
</dbReference>
<evidence type="ECO:0000256" key="2">
    <source>
        <dbReference type="ARBA" id="ARBA00012255"/>
    </source>
</evidence>
<feature type="region of interest" description="Disordered" evidence="6">
    <location>
        <begin position="2085"/>
        <end position="2110"/>
    </location>
</feature>
<dbReference type="EMBL" id="JAWDGP010003317">
    <property type="protein sequence ID" value="KAK3775462.1"/>
    <property type="molecule type" value="Genomic_DNA"/>
</dbReference>
<feature type="region of interest" description="Disordered" evidence="6">
    <location>
        <begin position="1408"/>
        <end position="1511"/>
    </location>
</feature>
<feature type="compositionally biased region" description="Basic and acidic residues" evidence="6">
    <location>
        <begin position="3043"/>
        <end position="3052"/>
    </location>
</feature>
<dbReference type="GO" id="GO:0009225">
    <property type="term" value="P:nucleotide-sugar metabolic process"/>
    <property type="evidence" value="ECO:0007669"/>
    <property type="project" value="TreeGrafter"/>
</dbReference>
<feature type="compositionally biased region" description="Polar residues" evidence="6">
    <location>
        <begin position="1467"/>
        <end position="1483"/>
    </location>
</feature>
<evidence type="ECO:0000256" key="6">
    <source>
        <dbReference type="SAM" id="MobiDB-lite"/>
    </source>
</evidence>
<feature type="binding site" evidence="5">
    <location>
        <position position="309"/>
    </location>
    <ligand>
        <name>substrate</name>
    </ligand>
</feature>
<feature type="region of interest" description="Disordered" evidence="6">
    <location>
        <begin position="2356"/>
        <end position="2401"/>
    </location>
</feature>
<feature type="binding site" evidence="5">
    <location>
        <position position="295"/>
    </location>
    <ligand>
        <name>substrate</name>
    </ligand>
</feature>
<feature type="region of interest" description="Disordered" evidence="6">
    <location>
        <begin position="2576"/>
        <end position="2645"/>
    </location>
</feature>
<feature type="region of interest" description="Disordered" evidence="6">
    <location>
        <begin position="2918"/>
        <end position="2976"/>
    </location>
</feature>
<feature type="domain" description="PARG catalytic Macro" evidence="7">
    <location>
        <begin position="3134"/>
        <end position="3179"/>
    </location>
</feature>
<feature type="compositionally biased region" description="Low complexity" evidence="6">
    <location>
        <begin position="1180"/>
        <end position="1200"/>
    </location>
</feature>
<feature type="region of interest" description="Disordered" evidence="6">
    <location>
        <begin position="800"/>
        <end position="835"/>
    </location>
</feature>
<evidence type="ECO:0000256" key="3">
    <source>
        <dbReference type="ARBA" id="ARBA00022801"/>
    </source>
</evidence>
<keyword evidence="10" id="KW-1185">Reference proteome</keyword>
<feature type="region of interest" description="Disordered" evidence="6">
    <location>
        <begin position="956"/>
        <end position="979"/>
    </location>
</feature>
<feature type="region of interest" description="Disordered" evidence="6">
    <location>
        <begin position="1180"/>
        <end position="1210"/>
    </location>
</feature>
<feature type="domain" description="PARG helical" evidence="8">
    <location>
        <begin position="130"/>
        <end position="237"/>
    </location>
</feature>
<feature type="region of interest" description="Disordered" evidence="6">
    <location>
        <begin position="700"/>
        <end position="788"/>
    </location>
</feature>
<dbReference type="PANTHER" id="PTHR12837:SF0">
    <property type="entry name" value="POLY(ADP-RIBOSE) GLYCOHYDROLASE"/>
    <property type="match status" value="1"/>
</dbReference>
<dbReference type="InterPro" id="IPR046372">
    <property type="entry name" value="PARG_cat_C"/>
</dbReference>
<organism evidence="9 10">
    <name type="scientific">Elysia crispata</name>
    <name type="common">lettuce slug</name>
    <dbReference type="NCBI Taxonomy" id="231223"/>
    <lineage>
        <taxon>Eukaryota</taxon>
        <taxon>Metazoa</taxon>
        <taxon>Spiralia</taxon>
        <taxon>Lophotrochozoa</taxon>
        <taxon>Mollusca</taxon>
        <taxon>Gastropoda</taxon>
        <taxon>Heterobranchia</taxon>
        <taxon>Euthyneura</taxon>
        <taxon>Panpulmonata</taxon>
        <taxon>Sacoglossa</taxon>
        <taxon>Placobranchoidea</taxon>
        <taxon>Plakobranchidae</taxon>
        <taxon>Elysia</taxon>
    </lineage>
</organism>
<feature type="compositionally biased region" description="Low complexity" evidence="6">
    <location>
        <begin position="1015"/>
        <end position="1041"/>
    </location>
</feature>
<feature type="region of interest" description="Disordered" evidence="6">
    <location>
        <begin position="2455"/>
        <end position="2506"/>
    </location>
</feature>
<feature type="compositionally biased region" description="Low complexity" evidence="6">
    <location>
        <begin position="2362"/>
        <end position="2382"/>
    </location>
</feature>
<dbReference type="GO" id="GO:0006282">
    <property type="term" value="P:regulation of DNA repair"/>
    <property type="evidence" value="ECO:0007669"/>
    <property type="project" value="InterPro"/>
</dbReference>
<dbReference type="GO" id="GO:0004649">
    <property type="term" value="F:poly(ADP-ribose) glycohydrolase activity"/>
    <property type="evidence" value="ECO:0007669"/>
    <property type="project" value="UniProtKB-EC"/>
</dbReference>
<feature type="compositionally biased region" description="Basic and acidic residues" evidence="6">
    <location>
        <begin position="1936"/>
        <end position="1945"/>
    </location>
</feature>
<feature type="compositionally biased region" description="Basic and acidic residues" evidence="6">
    <location>
        <begin position="1704"/>
        <end position="1722"/>
    </location>
</feature>
<feature type="region of interest" description="Disordered" evidence="6">
    <location>
        <begin position="2126"/>
        <end position="2164"/>
    </location>
</feature>
<evidence type="ECO:0000259" key="7">
    <source>
        <dbReference type="Pfam" id="PF05028"/>
    </source>
</evidence>
<reference evidence="9" key="1">
    <citation type="journal article" date="2023" name="G3 (Bethesda)">
        <title>A reference genome for the long-term kleptoplast-retaining sea slug Elysia crispata morphotype clarki.</title>
        <authorList>
            <person name="Eastman K.E."/>
            <person name="Pendleton A.L."/>
            <person name="Shaikh M.A."/>
            <person name="Suttiyut T."/>
            <person name="Ogas R."/>
            <person name="Tomko P."/>
            <person name="Gavelis G."/>
            <person name="Widhalm J.R."/>
            <person name="Wisecaver J.H."/>
        </authorList>
    </citation>
    <scope>NUCLEOTIDE SEQUENCE</scope>
    <source>
        <strain evidence="9">ECLA1</strain>
    </source>
</reference>
<feature type="active site" evidence="4">
    <location>
        <position position="310"/>
    </location>
</feature>
<feature type="domain" description="PARG catalytic Macro" evidence="7">
    <location>
        <begin position="262"/>
        <end position="408"/>
    </location>
</feature>
<feature type="compositionally biased region" description="Polar residues" evidence="6">
    <location>
        <begin position="1627"/>
        <end position="1646"/>
    </location>
</feature>
<feature type="compositionally biased region" description="Low complexity" evidence="6">
    <location>
        <begin position="2126"/>
        <end position="2137"/>
    </location>
</feature>
<feature type="compositionally biased region" description="Polar residues" evidence="6">
    <location>
        <begin position="2856"/>
        <end position="2875"/>
    </location>
</feature>
<feature type="compositionally biased region" description="Basic residues" evidence="6">
    <location>
        <begin position="2588"/>
        <end position="2599"/>
    </location>
</feature>
<proteinExistence type="inferred from homology"/>
<feature type="compositionally biased region" description="Low complexity" evidence="6">
    <location>
        <begin position="2940"/>
        <end position="2966"/>
    </location>
</feature>
<feature type="active site" evidence="4">
    <location>
        <position position="311"/>
    </location>
</feature>
<name>A0AAE0ZU63_9GAST</name>
<feature type="compositionally biased region" description="Basic and acidic residues" evidence="6">
    <location>
        <begin position="2460"/>
        <end position="2475"/>
    </location>
</feature>
<feature type="compositionally biased region" description="Polar residues" evidence="6">
    <location>
        <begin position="2383"/>
        <end position="2393"/>
    </location>
</feature>
<evidence type="ECO:0000256" key="5">
    <source>
        <dbReference type="PIRSR" id="PIRSR607724-2"/>
    </source>
</evidence>
<feature type="compositionally biased region" description="Polar residues" evidence="6">
    <location>
        <begin position="1118"/>
        <end position="1129"/>
    </location>
</feature>
<feature type="region of interest" description="Disordered" evidence="6">
    <location>
        <begin position="1083"/>
        <end position="1102"/>
    </location>
</feature>
<dbReference type="Pfam" id="PF05028">
    <property type="entry name" value="PARG_cat_C"/>
    <property type="match status" value="2"/>
</dbReference>
<feature type="region of interest" description="Disordered" evidence="6">
    <location>
        <begin position="2786"/>
        <end position="2875"/>
    </location>
</feature>
<feature type="compositionally biased region" description="Low complexity" evidence="6">
    <location>
        <begin position="1821"/>
        <end position="1844"/>
    </location>
</feature>
<dbReference type="GO" id="GO:0005975">
    <property type="term" value="P:carbohydrate metabolic process"/>
    <property type="evidence" value="ECO:0007669"/>
    <property type="project" value="InterPro"/>
</dbReference>
<protein>
    <recommendedName>
        <fullName evidence="2">poly(ADP-ribose) glycohydrolase</fullName>
        <ecNumber evidence="2">3.2.1.143</ecNumber>
    </recommendedName>
</protein>
<feature type="region of interest" description="Disordered" evidence="6">
    <location>
        <begin position="3026"/>
        <end position="3052"/>
    </location>
</feature>
<feature type="region of interest" description="Disordered" evidence="6">
    <location>
        <begin position="600"/>
        <end position="654"/>
    </location>
</feature>
<accession>A0AAE0ZU63</accession>
<evidence type="ECO:0000259" key="8">
    <source>
        <dbReference type="Pfam" id="PF20811"/>
    </source>
</evidence>
<feature type="region of interest" description="Disordered" evidence="6">
    <location>
        <begin position="2189"/>
        <end position="2210"/>
    </location>
</feature>
<feature type="active site" evidence="4">
    <location>
        <position position="292"/>
    </location>
</feature>
<dbReference type="Proteomes" id="UP001283361">
    <property type="component" value="Unassembled WGS sequence"/>
</dbReference>
<feature type="compositionally biased region" description="Low complexity" evidence="6">
    <location>
        <begin position="2490"/>
        <end position="2500"/>
    </location>
</feature>
<feature type="compositionally biased region" description="Low complexity" evidence="6">
    <location>
        <begin position="637"/>
        <end position="649"/>
    </location>
</feature>
<feature type="region of interest" description="Disordered" evidence="6">
    <location>
        <begin position="1015"/>
        <end position="1050"/>
    </location>
</feature>
<feature type="compositionally biased region" description="Basic and acidic residues" evidence="6">
    <location>
        <begin position="1959"/>
        <end position="1979"/>
    </location>
</feature>
<comment type="caution">
    <text evidence="9">The sequence shown here is derived from an EMBL/GenBank/DDBJ whole genome shotgun (WGS) entry which is preliminary data.</text>
</comment>
<feature type="compositionally biased region" description="Basic and acidic residues" evidence="6">
    <location>
        <begin position="1736"/>
        <end position="1785"/>
    </location>
</feature>
<gene>
    <name evidence="9" type="ORF">RRG08_015308</name>
</gene>